<dbReference type="InterPro" id="IPR038636">
    <property type="entry name" value="Wzi_sf"/>
</dbReference>
<name>A0ABV8AGF4_9FLAO</name>
<dbReference type="Proteomes" id="UP001595812">
    <property type="component" value="Unassembled WGS sequence"/>
</dbReference>
<accession>A0ABV8AGF4</accession>
<feature type="chain" id="PRO_5046791504" evidence="1">
    <location>
        <begin position="19"/>
        <end position="715"/>
    </location>
</feature>
<dbReference type="EMBL" id="JBHSAT010000004">
    <property type="protein sequence ID" value="MFC3875941.1"/>
    <property type="molecule type" value="Genomic_DNA"/>
</dbReference>
<keyword evidence="3" id="KW-1185">Reference proteome</keyword>
<evidence type="ECO:0000256" key="1">
    <source>
        <dbReference type="SAM" id="SignalP"/>
    </source>
</evidence>
<sequence length="715" mass="82630">MKHLFFALLVLVQLTVVAQTQVTYEKPPVFEECKDQIIDQQKECFRFNFNTRFFKTFKMPENLNSENYSGVLKLLFEVDKEGFFQLIYIDAEYDELKTETQRVFEQLPRVEPATYDGRPTFSQYTTEITVPMDAPVKLDVPSETDIQVAEENTTSKPKKKREKDPNLNAVLSNEIDSINKSLKPFSHREYSSQLNIPFTHNYYAKFDKNMNAIGTNSHTASKPFLYDDVAPYYDFKSEKESLSKDINGLIERKLWNERMVRVEGKDYWFTIDPILDLQVGADSESESGSTYNNTRGVFIQAGIGKRFNFMTSFYESQGRFAKYFNDYAESLKAFGPDPAIIPGRGIAKRFKEDSYDYPVAEAYLSYTPAKFLNVQFGHGRNFIGDGYRSLFQSDVASPSPFLKTNLKFWKIKYTSSWMWLKDVRDEVVQDGAFLTKYMANHYLSWNVSKRLNLGFFESVIWNNANDRGFDVNYLNPLIFLRAVEFETGQDAGNALIGLSAKYKYNNKVNLYGQFILDEFSLSDIRAGEKSWKNKFGYQLGMKYFDAFNVDGLLLQAEYNQVRPYTFSHNTVVLNYGHNNQSMAHLWGANFRELVLIGRYNYKRWFGDAKFIMGTRGVSFNTPEDDFYYGGSIYGNENNRPSDTGIAIGQGNKVSQFQADLQAGYIVNPATNLRLFSNLTLRNFDPTVETTSTQQSNTVWFTIGLRTDLFNWYNDF</sequence>
<proteinExistence type="predicted"/>
<evidence type="ECO:0000313" key="3">
    <source>
        <dbReference type="Proteomes" id="UP001595812"/>
    </source>
</evidence>
<reference evidence="3" key="1">
    <citation type="journal article" date="2019" name="Int. J. Syst. Evol. Microbiol.">
        <title>The Global Catalogue of Microorganisms (GCM) 10K type strain sequencing project: providing services to taxonomists for standard genome sequencing and annotation.</title>
        <authorList>
            <consortium name="The Broad Institute Genomics Platform"/>
            <consortium name="The Broad Institute Genome Sequencing Center for Infectious Disease"/>
            <person name="Wu L."/>
            <person name="Ma J."/>
        </authorList>
    </citation>
    <scope>NUCLEOTIDE SEQUENCE [LARGE SCALE GENOMIC DNA]</scope>
    <source>
        <strain evidence="3">CECT 8979</strain>
    </source>
</reference>
<feature type="signal peptide" evidence="1">
    <location>
        <begin position="1"/>
        <end position="18"/>
    </location>
</feature>
<comment type="caution">
    <text evidence="2">The sequence shown here is derived from an EMBL/GenBank/DDBJ whole genome shotgun (WGS) entry which is preliminary data.</text>
</comment>
<keyword evidence="1" id="KW-0732">Signal</keyword>
<evidence type="ECO:0000313" key="2">
    <source>
        <dbReference type="EMBL" id="MFC3875941.1"/>
    </source>
</evidence>
<protein>
    <submittedName>
        <fullName evidence="2">Gliding motility protein RemB</fullName>
    </submittedName>
</protein>
<organism evidence="2 3">
    <name type="scientific">Winogradskyella maritima</name>
    <dbReference type="NCBI Taxonomy" id="1517766"/>
    <lineage>
        <taxon>Bacteria</taxon>
        <taxon>Pseudomonadati</taxon>
        <taxon>Bacteroidota</taxon>
        <taxon>Flavobacteriia</taxon>
        <taxon>Flavobacteriales</taxon>
        <taxon>Flavobacteriaceae</taxon>
        <taxon>Winogradskyella</taxon>
    </lineage>
</organism>
<dbReference type="Gene3D" id="2.40.160.130">
    <property type="entry name" value="Capsule assembly protein Wzi"/>
    <property type="match status" value="1"/>
</dbReference>
<dbReference type="RefSeq" id="WP_386096401.1">
    <property type="nucleotide sequence ID" value="NZ_JBHSAT010000004.1"/>
</dbReference>
<gene>
    <name evidence="2" type="ORF">ACFOSX_01750</name>
</gene>